<dbReference type="FunFam" id="3.40.50.1820:FF:000117">
    <property type="entry name" value="Monoglyceride lipase, putative"/>
    <property type="match status" value="1"/>
</dbReference>
<reference evidence="4" key="1">
    <citation type="submission" date="2025-08" db="UniProtKB">
        <authorList>
            <consortium name="RefSeq"/>
        </authorList>
    </citation>
    <scope>IDENTIFICATION</scope>
    <source>
        <tissue evidence="4">Sperm</tissue>
    </source>
</reference>
<feature type="compositionally biased region" description="Polar residues" evidence="1">
    <location>
        <begin position="1"/>
        <end position="10"/>
    </location>
</feature>
<accession>A0AAJ7T2D8</accession>
<dbReference type="InterPro" id="IPR000073">
    <property type="entry name" value="AB_hydrolase_1"/>
</dbReference>
<dbReference type="InterPro" id="IPR051044">
    <property type="entry name" value="MAG_DAG_Lipase"/>
</dbReference>
<dbReference type="GeneID" id="116942335"/>
<dbReference type="PANTHER" id="PTHR11614">
    <property type="entry name" value="PHOSPHOLIPASE-RELATED"/>
    <property type="match status" value="1"/>
</dbReference>
<dbReference type="PRINTS" id="PR00111">
    <property type="entry name" value="ABHYDROLASE"/>
</dbReference>
<gene>
    <name evidence="4" type="primary">LOC116942335</name>
</gene>
<name>A0AAJ7T2D8_PETMA</name>
<dbReference type="RefSeq" id="XP_032809997.1">
    <property type="nucleotide sequence ID" value="XM_032954106.1"/>
</dbReference>
<dbReference type="KEGG" id="pmrn:116942335"/>
<dbReference type="AlphaFoldDB" id="A0AAJ7T2D8"/>
<evidence type="ECO:0000256" key="1">
    <source>
        <dbReference type="SAM" id="MobiDB-lite"/>
    </source>
</evidence>
<dbReference type="Gene3D" id="3.40.50.1820">
    <property type="entry name" value="alpha/beta hydrolase"/>
    <property type="match status" value="1"/>
</dbReference>
<sequence>MSKGGHSQASPAGDENLPDRETDHITNADGLSIYCRYWRPTQGKPRGLVHVIHGAGEHCRRYDEVASRLSALGYFAFAHDHVGHGQSEGPRMQVSDFQVFVRDTLQHFDLICKRYPDLPIFLLGHSMGGAISILAASERSDKVAGVVLIGPLIEGNPDIVSPFKIFLMKIFKYLLPSLTLASIGPTLVTRNKAEVELFESDPLVHHAGLSVSFLSTLMDAVARIEALLPDVTWPFLLLHGDEDQLCFVGGSKAFHERARSADKTLHIYEGAYHALHKEIPECAGTVLEEIEAWIVARTPA</sequence>
<dbReference type="Proteomes" id="UP001318040">
    <property type="component" value="Chromosome 14"/>
</dbReference>
<feature type="region of interest" description="Disordered" evidence="1">
    <location>
        <begin position="1"/>
        <end position="22"/>
    </location>
</feature>
<dbReference type="Pfam" id="PF12146">
    <property type="entry name" value="Hydrolase_4"/>
    <property type="match status" value="1"/>
</dbReference>
<proteinExistence type="predicted"/>
<dbReference type="InterPro" id="IPR022742">
    <property type="entry name" value="Hydrolase_4"/>
</dbReference>
<feature type="domain" description="Serine aminopeptidase S33" evidence="2">
    <location>
        <begin position="44"/>
        <end position="278"/>
    </location>
</feature>
<organism evidence="3 4">
    <name type="scientific">Petromyzon marinus</name>
    <name type="common">Sea lamprey</name>
    <dbReference type="NCBI Taxonomy" id="7757"/>
    <lineage>
        <taxon>Eukaryota</taxon>
        <taxon>Metazoa</taxon>
        <taxon>Chordata</taxon>
        <taxon>Craniata</taxon>
        <taxon>Vertebrata</taxon>
        <taxon>Cyclostomata</taxon>
        <taxon>Hyperoartia</taxon>
        <taxon>Petromyzontiformes</taxon>
        <taxon>Petromyzontidae</taxon>
        <taxon>Petromyzon</taxon>
    </lineage>
</organism>
<dbReference type="SUPFAM" id="SSF53474">
    <property type="entry name" value="alpha/beta-Hydrolases"/>
    <property type="match status" value="1"/>
</dbReference>
<evidence type="ECO:0000313" key="3">
    <source>
        <dbReference type="Proteomes" id="UP001318040"/>
    </source>
</evidence>
<evidence type="ECO:0000313" key="4">
    <source>
        <dbReference type="RefSeq" id="XP_032809997.1"/>
    </source>
</evidence>
<evidence type="ECO:0000259" key="2">
    <source>
        <dbReference type="Pfam" id="PF12146"/>
    </source>
</evidence>
<protein>
    <submittedName>
        <fullName evidence="4">Monoglyceride lipase-like isoform X1</fullName>
    </submittedName>
</protein>
<dbReference type="InterPro" id="IPR029058">
    <property type="entry name" value="AB_hydrolase_fold"/>
</dbReference>
<keyword evidence="3" id="KW-1185">Reference proteome</keyword>